<dbReference type="AlphaFoldDB" id="A0A0L0FK74"/>
<dbReference type="EMBL" id="KQ243108">
    <property type="protein sequence ID" value="KNC76438.1"/>
    <property type="molecule type" value="Genomic_DNA"/>
</dbReference>
<feature type="compositionally biased region" description="Basic and acidic residues" evidence="1">
    <location>
        <begin position="78"/>
        <end position="89"/>
    </location>
</feature>
<keyword evidence="2" id="KW-0472">Membrane</keyword>
<organism evidence="3 4">
    <name type="scientific">Sphaeroforma arctica JP610</name>
    <dbReference type="NCBI Taxonomy" id="667725"/>
    <lineage>
        <taxon>Eukaryota</taxon>
        <taxon>Ichthyosporea</taxon>
        <taxon>Ichthyophonida</taxon>
        <taxon>Sphaeroforma</taxon>
    </lineage>
</organism>
<evidence type="ECO:0000313" key="4">
    <source>
        <dbReference type="Proteomes" id="UP000054560"/>
    </source>
</evidence>
<sequence length="196" mass="21789">MGRSSQNHKLSDEGLKARQVYLKKKYKSHAYTAAGLTAVTVGTAFLFVPLLIVTVPIQATEVVATVKIKSKVKKCDREMERRATEHQQSNEKTLSAGTESEELVESLKKSWVFAEPLPADINGNAPPSYETTMVCSAYVQTYNQEDENGVVVVGEDEDWREDCSTIEGKLNSKKKEKTISGNGIILEDDELEFLEL</sequence>
<keyword evidence="2" id="KW-1133">Transmembrane helix</keyword>
<proteinExistence type="predicted"/>
<feature type="transmembrane region" description="Helical" evidence="2">
    <location>
        <begin position="30"/>
        <end position="52"/>
    </location>
</feature>
<evidence type="ECO:0000256" key="2">
    <source>
        <dbReference type="SAM" id="Phobius"/>
    </source>
</evidence>
<dbReference type="GeneID" id="25911564"/>
<dbReference type="RefSeq" id="XP_014150340.1">
    <property type="nucleotide sequence ID" value="XM_014294865.1"/>
</dbReference>
<feature type="region of interest" description="Disordered" evidence="1">
    <location>
        <begin position="78"/>
        <end position="99"/>
    </location>
</feature>
<name>A0A0L0FK74_9EUKA</name>
<evidence type="ECO:0000313" key="3">
    <source>
        <dbReference type="EMBL" id="KNC76438.1"/>
    </source>
</evidence>
<reference evidence="3 4" key="1">
    <citation type="submission" date="2011-02" db="EMBL/GenBank/DDBJ databases">
        <title>The Genome Sequence of Sphaeroforma arctica JP610.</title>
        <authorList>
            <consortium name="The Broad Institute Genome Sequencing Platform"/>
            <person name="Russ C."/>
            <person name="Cuomo C."/>
            <person name="Young S.K."/>
            <person name="Zeng Q."/>
            <person name="Gargeya S."/>
            <person name="Alvarado L."/>
            <person name="Berlin A."/>
            <person name="Chapman S.B."/>
            <person name="Chen Z."/>
            <person name="Freedman E."/>
            <person name="Gellesch M."/>
            <person name="Goldberg J."/>
            <person name="Griggs A."/>
            <person name="Gujja S."/>
            <person name="Heilman E."/>
            <person name="Heiman D."/>
            <person name="Howarth C."/>
            <person name="Mehta T."/>
            <person name="Neiman D."/>
            <person name="Pearson M."/>
            <person name="Roberts A."/>
            <person name="Saif S."/>
            <person name="Shea T."/>
            <person name="Shenoy N."/>
            <person name="Sisk P."/>
            <person name="Stolte C."/>
            <person name="Sykes S."/>
            <person name="White J."/>
            <person name="Yandava C."/>
            <person name="Burger G."/>
            <person name="Gray M.W."/>
            <person name="Holland P.W.H."/>
            <person name="King N."/>
            <person name="Lang F.B.F."/>
            <person name="Roger A.J."/>
            <person name="Ruiz-Trillo I."/>
            <person name="Haas B."/>
            <person name="Nusbaum C."/>
            <person name="Birren B."/>
        </authorList>
    </citation>
    <scope>NUCLEOTIDE SEQUENCE [LARGE SCALE GENOMIC DNA]</scope>
    <source>
        <strain evidence="3 4">JP610</strain>
    </source>
</reference>
<evidence type="ECO:0000256" key="1">
    <source>
        <dbReference type="SAM" id="MobiDB-lite"/>
    </source>
</evidence>
<protein>
    <submittedName>
        <fullName evidence="3">Uncharacterized protein</fullName>
    </submittedName>
</protein>
<dbReference type="Proteomes" id="UP000054560">
    <property type="component" value="Unassembled WGS sequence"/>
</dbReference>
<accession>A0A0L0FK74</accession>
<gene>
    <name evidence="3" type="ORF">SARC_11060</name>
</gene>
<keyword evidence="2" id="KW-0812">Transmembrane</keyword>
<keyword evidence="4" id="KW-1185">Reference proteome</keyword>